<proteinExistence type="predicted"/>
<evidence type="ECO:0000313" key="2">
    <source>
        <dbReference type="EMBL" id="KZT50540.1"/>
    </source>
</evidence>
<dbReference type="PANTHER" id="PTHR46579">
    <property type="entry name" value="F5/8 TYPE C DOMAIN-CONTAINING PROTEIN-RELATED"/>
    <property type="match status" value="1"/>
</dbReference>
<keyword evidence="3" id="KW-1185">Reference proteome</keyword>
<dbReference type="OrthoDB" id="3239894at2759"/>
<dbReference type="PANTHER" id="PTHR46579:SF1">
    <property type="entry name" value="F5_8 TYPE C DOMAIN-CONTAINING PROTEIN"/>
    <property type="match status" value="1"/>
</dbReference>
<name>A0A165CBL0_9BASI</name>
<gene>
    <name evidence="2" type="ORF">CALCODRAFT_444472</name>
</gene>
<evidence type="ECO:0000256" key="1">
    <source>
        <dbReference type="SAM" id="MobiDB-lite"/>
    </source>
</evidence>
<dbReference type="STRING" id="1353952.A0A165CBL0"/>
<accession>A0A165CBL0</accession>
<organism evidence="2 3">
    <name type="scientific">Calocera cornea HHB12733</name>
    <dbReference type="NCBI Taxonomy" id="1353952"/>
    <lineage>
        <taxon>Eukaryota</taxon>
        <taxon>Fungi</taxon>
        <taxon>Dikarya</taxon>
        <taxon>Basidiomycota</taxon>
        <taxon>Agaricomycotina</taxon>
        <taxon>Dacrymycetes</taxon>
        <taxon>Dacrymycetales</taxon>
        <taxon>Dacrymycetaceae</taxon>
        <taxon>Calocera</taxon>
    </lineage>
</organism>
<feature type="region of interest" description="Disordered" evidence="1">
    <location>
        <begin position="150"/>
        <end position="174"/>
    </location>
</feature>
<dbReference type="EMBL" id="KV424162">
    <property type="protein sequence ID" value="KZT50540.1"/>
    <property type="molecule type" value="Genomic_DNA"/>
</dbReference>
<dbReference type="Proteomes" id="UP000076842">
    <property type="component" value="Unassembled WGS sequence"/>
</dbReference>
<dbReference type="InParanoid" id="A0A165CBL0"/>
<sequence length="300" mass="34089">MENQTAQASKYFDKHGARWSEFNRLPYFDPIAMGVIDPMHTFLQGLMKTQWYHNWVLGGKDKVRVLRAGTEAGARRELDEIHAMLATFEMPVSYARLPSQVGEPAGGSLTSDEWRALAVLYGPAAVRAFLLLPVPALTIRQIPPVLLKAAREQPATRGRSQADGRAPVPKPRVHPNAASNYLKLAAVLKIFMRRELLEPELERARGLYLEYFEEYHQIYGAQNVTPTFHWVTHMGDQVRRYGPVHGFWTFLFERLNKVLKTCQTNGHKGGAVELTFAREFKREMVLVRMVSTVLSHCSLC</sequence>
<protein>
    <submittedName>
        <fullName evidence="2">Uncharacterized protein</fullName>
    </submittedName>
</protein>
<reference evidence="2 3" key="1">
    <citation type="journal article" date="2016" name="Mol. Biol. Evol.">
        <title>Comparative Genomics of Early-Diverging Mushroom-Forming Fungi Provides Insights into the Origins of Lignocellulose Decay Capabilities.</title>
        <authorList>
            <person name="Nagy L.G."/>
            <person name="Riley R."/>
            <person name="Tritt A."/>
            <person name="Adam C."/>
            <person name="Daum C."/>
            <person name="Floudas D."/>
            <person name="Sun H."/>
            <person name="Yadav J.S."/>
            <person name="Pangilinan J."/>
            <person name="Larsson K.H."/>
            <person name="Matsuura K."/>
            <person name="Barry K."/>
            <person name="Labutti K."/>
            <person name="Kuo R."/>
            <person name="Ohm R.A."/>
            <person name="Bhattacharya S.S."/>
            <person name="Shirouzu T."/>
            <person name="Yoshinaga Y."/>
            <person name="Martin F.M."/>
            <person name="Grigoriev I.V."/>
            <person name="Hibbett D.S."/>
        </authorList>
    </citation>
    <scope>NUCLEOTIDE SEQUENCE [LARGE SCALE GENOMIC DNA]</scope>
    <source>
        <strain evidence="2 3">HHB12733</strain>
    </source>
</reference>
<evidence type="ECO:0000313" key="3">
    <source>
        <dbReference type="Proteomes" id="UP000076842"/>
    </source>
</evidence>
<dbReference type="AlphaFoldDB" id="A0A165CBL0"/>